<protein>
    <recommendedName>
        <fullName evidence="6">Alpha-type protein kinase domain-containing protein</fullName>
    </recommendedName>
</protein>
<dbReference type="SMART" id="SM00811">
    <property type="entry name" value="Alpha_kinase"/>
    <property type="match status" value="1"/>
</dbReference>
<dbReference type="Proteomes" id="UP001347796">
    <property type="component" value="Unassembled WGS sequence"/>
</dbReference>
<sequence length="167" mass="19230">MHTAASQITKAFNSKISQEFGESFTYNNVYFCKINTTPYTIEEYVDGQFKKWINNNGVIVPLSDMATIKDKEIFLKAQCFVHYTYEKFDKKLMVLDIQGSGYTLFDPEICTTELIDTDSNQIMFCCGNLSITGIETFLSEHRCNKYCQIMIDKEKLISAEDSSSEYE</sequence>
<keyword evidence="2" id="KW-0808">Transferase</keyword>
<organism evidence="7 8">
    <name type="scientific">Patella caerulea</name>
    <name type="common">Rayed Mediterranean limpet</name>
    <dbReference type="NCBI Taxonomy" id="87958"/>
    <lineage>
        <taxon>Eukaryota</taxon>
        <taxon>Metazoa</taxon>
        <taxon>Spiralia</taxon>
        <taxon>Lophotrochozoa</taxon>
        <taxon>Mollusca</taxon>
        <taxon>Gastropoda</taxon>
        <taxon>Patellogastropoda</taxon>
        <taxon>Patelloidea</taxon>
        <taxon>Patellidae</taxon>
        <taxon>Patella</taxon>
    </lineage>
</organism>
<dbReference type="InterPro" id="IPR011009">
    <property type="entry name" value="Kinase-like_dom_sf"/>
</dbReference>
<dbReference type="PANTHER" id="PTHR45992:SF2">
    <property type="entry name" value="EUKARYOTIC ELONGATION FACTOR 2 KINASE"/>
    <property type="match status" value="1"/>
</dbReference>
<evidence type="ECO:0000313" key="7">
    <source>
        <dbReference type="EMBL" id="KAK6191268.1"/>
    </source>
</evidence>
<keyword evidence="4" id="KW-0418">Kinase</keyword>
<dbReference type="PANTHER" id="PTHR45992">
    <property type="entry name" value="EUKARYOTIC ELONGATION FACTOR 2 KINASE-RELATED"/>
    <property type="match status" value="1"/>
</dbReference>
<dbReference type="AlphaFoldDB" id="A0AAN8PZU5"/>
<dbReference type="InterPro" id="IPR004166">
    <property type="entry name" value="a-kinase_dom"/>
</dbReference>
<dbReference type="GO" id="GO:0031037">
    <property type="term" value="P:myosin II filament disassembly"/>
    <property type="evidence" value="ECO:0007669"/>
    <property type="project" value="TreeGrafter"/>
</dbReference>
<dbReference type="Gene3D" id="3.20.200.10">
    <property type="entry name" value="MHCK/EF2 kinase"/>
    <property type="match status" value="1"/>
</dbReference>
<dbReference type="GO" id="GO:0004674">
    <property type="term" value="F:protein serine/threonine kinase activity"/>
    <property type="evidence" value="ECO:0007669"/>
    <property type="project" value="UniProtKB-KW"/>
</dbReference>
<gene>
    <name evidence="7" type="ORF">SNE40_003000</name>
</gene>
<evidence type="ECO:0000313" key="8">
    <source>
        <dbReference type="Proteomes" id="UP001347796"/>
    </source>
</evidence>
<dbReference type="InterPro" id="IPR051852">
    <property type="entry name" value="Alpha-type_PK"/>
</dbReference>
<dbReference type="GO" id="GO:1903013">
    <property type="term" value="P:response to differentiation-inducing factor 1"/>
    <property type="evidence" value="ECO:0007669"/>
    <property type="project" value="TreeGrafter"/>
</dbReference>
<dbReference type="CDD" id="cd04515">
    <property type="entry name" value="Alpha_kinase"/>
    <property type="match status" value="1"/>
</dbReference>
<feature type="domain" description="Alpha-type protein kinase" evidence="6">
    <location>
        <begin position="1"/>
        <end position="156"/>
    </location>
</feature>
<evidence type="ECO:0000256" key="5">
    <source>
        <dbReference type="ARBA" id="ARBA00022840"/>
    </source>
</evidence>
<keyword evidence="8" id="KW-1185">Reference proteome</keyword>
<dbReference type="EMBL" id="JAZGQO010000002">
    <property type="protein sequence ID" value="KAK6191268.1"/>
    <property type="molecule type" value="Genomic_DNA"/>
</dbReference>
<keyword evidence="5" id="KW-0067">ATP-binding</keyword>
<dbReference type="Pfam" id="PF02816">
    <property type="entry name" value="Alpha_kinase"/>
    <property type="match status" value="1"/>
</dbReference>
<name>A0AAN8PZU5_PATCE</name>
<evidence type="ECO:0000256" key="2">
    <source>
        <dbReference type="ARBA" id="ARBA00022679"/>
    </source>
</evidence>
<dbReference type="PROSITE" id="PS51158">
    <property type="entry name" value="ALPHA_KINASE"/>
    <property type="match status" value="1"/>
</dbReference>
<keyword evidence="1" id="KW-0723">Serine/threonine-protein kinase</keyword>
<accession>A0AAN8PZU5</accession>
<dbReference type="GO" id="GO:0005524">
    <property type="term" value="F:ATP binding"/>
    <property type="evidence" value="ECO:0007669"/>
    <property type="project" value="UniProtKB-KW"/>
</dbReference>
<evidence type="ECO:0000256" key="1">
    <source>
        <dbReference type="ARBA" id="ARBA00022527"/>
    </source>
</evidence>
<proteinExistence type="predicted"/>
<keyword evidence="3" id="KW-0547">Nucleotide-binding</keyword>
<reference evidence="7 8" key="1">
    <citation type="submission" date="2024-01" db="EMBL/GenBank/DDBJ databases">
        <title>The genome of the rayed Mediterranean limpet Patella caerulea (Linnaeus, 1758).</title>
        <authorList>
            <person name="Anh-Thu Weber A."/>
            <person name="Halstead-Nussloch G."/>
        </authorList>
    </citation>
    <scope>NUCLEOTIDE SEQUENCE [LARGE SCALE GENOMIC DNA]</scope>
    <source>
        <strain evidence="7">AATW-2023a</strain>
        <tissue evidence="7">Whole specimen</tissue>
    </source>
</reference>
<evidence type="ECO:0000259" key="6">
    <source>
        <dbReference type="PROSITE" id="PS51158"/>
    </source>
</evidence>
<evidence type="ECO:0000256" key="3">
    <source>
        <dbReference type="ARBA" id="ARBA00022741"/>
    </source>
</evidence>
<comment type="caution">
    <text evidence="7">The sequence shown here is derived from an EMBL/GenBank/DDBJ whole genome shotgun (WGS) entry which is preliminary data.</text>
</comment>
<dbReference type="SUPFAM" id="SSF56112">
    <property type="entry name" value="Protein kinase-like (PK-like)"/>
    <property type="match status" value="1"/>
</dbReference>
<evidence type="ECO:0000256" key="4">
    <source>
        <dbReference type="ARBA" id="ARBA00022777"/>
    </source>
</evidence>